<dbReference type="Pfam" id="PF00857">
    <property type="entry name" value="Isochorismatase"/>
    <property type="match status" value="1"/>
</dbReference>
<name>A0A2T0LCQ2_9BACL</name>
<gene>
    <name evidence="4" type="ORF">CLV97_12010</name>
</gene>
<evidence type="ECO:0000313" key="4">
    <source>
        <dbReference type="EMBL" id="PRX39767.1"/>
    </source>
</evidence>
<keyword evidence="5" id="KW-1185">Reference proteome</keyword>
<evidence type="ECO:0000256" key="2">
    <source>
        <dbReference type="ARBA" id="ARBA00022801"/>
    </source>
</evidence>
<reference evidence="4 5" key="1">
    <citation type="submission" date="2018-03" db="EMBL/GenBank/DDBJ databases">
        <title>Genomic Encyclopedia of Archaeal and Bacterial Type Strains, Phase II (KMG-II): from individual species to whole genera.</title>
        <authorList>
            <person name="Goeker M."/>
        </authorList>
    </citation>
    <scope>NUCLEOTIDE SEQUENCE [LARGE SCALE GENOMIC DNA]</scope>
    <source>
        <strain evidence="4 5">DSM 44946</strain>
    </source>
</reference>
<evidence type="ECO:0000256" key="1">
    <source>
        <dbReference type="ARBA" id="ARBA00006336"/>
    </source>
</evidence>
<dbReference type="SUPFAM" id="SSF52499">
    <property type="entry name" value="Isochorismatase-like hydrolases"/>
    <property type="match status" value="1"/>
</dbReference>
<sequence length="186" mass="20612">MKRALLVIDVQNEYFTGRLPVTYPEGSLDRILEVMDASSEEGIPVVVIRHTSPVEGSGVFRKGTEEWKLHPEVAKRRRDLLVDKRLPGSFTGTGLEEWLKNNGVDTVTIAGYMTHMCCDSTAKQAYHRGFAVEFLSDATGTLDVTNQAGSVSAEEMHRAVLVGQAARFSQVITAGEWIRRMRNGSE</sequence>
<dbReference type="AlphaFoldDB" id="A0A2T0LCQ2"/>
<comment type="caution">
    <text evidence="4">The sequence shown here is derived from an EMBL/GenBank/DDBJ whole genome shotgun (WGS) entry which is preliminary data.</text>
</comment>
<dbReference type="OrthoDB" id="257098at2"/>
<dbReference type="Proteomes" id="UP000237797">
    <property type="component" value="Unassembled WGS sequence"/>
</dbReference>
<feature type="domain" description="Isochorismatase-like" evidence="3">
    <location>
        <begin position="4"/>
        <end position="173"/>
    </location>
</feature>
<evidence type="ECO:0000313" key="5">
    <source>
        <dbReference type="Proteomes" id="UP000237797"/>
    </source>
</evidence>
<accession>A0A2T0LCQ2</accession>
<protein>
    <submittedName>
        <fullName evidence="4">Nicotinamidase-related amidase</fullName>
    </submittedName>
</protein>
<dbReference type="InterPro" id="IPR050272">
    <property type="entry name" value="Isochorismatase-like_hydrls"/>
</dbReference>
<organism evidence="4 5">
    <name type="scientific">Planifilum fimeticola</name>
    <dbReference type="NCBI Taxonomy" id="201975"/>
    <lineage>
        <taxon>Bacteria</taxon>
        <taxon>Bacillati</taxon>
        <taxon>Bacillota</taxon>
        <taxon>Bacilli</taxon>
        <taxon>Bacillales</taxon>
        <taxon>Thermoactinomycetaceae</taxon>
        <taxon>Planifilum</taxon>
    </lineage>
</organism>
<dbReference type="InterPro" id="IPR036380">
    <property type="entry name" value="Isochorismatase-like_sf"/>
</dbReference>
<keyword evidence="2" id="KW-0378">Hydrolase</keyword>
<comment type="similarity">
    <text evidence="1">Belongs to the isochorismatase family.</text>
</comment>
<proteinExistence type="inferred from homology"/>
<dbReference type="Gene3D" id="3.40.50.850">
    <property type="entry name" value="Isochorismatase-like"/>
    <property type="match status" value="1"/>
</dbReference>
<dbReference type="InterPro" id="IPR000868">
    <property type="entry name" value="Isochorismatase-like_dom"/>
</dbReference>
<dbReference type="CDD" id="cd01014">
    <property type="entry name" value="nicotinamidase_related"/>
    <property type="match status" value="1"/>
</dbReference>
<dbReference type="EMBL" id="PVNE01000020">
    <property type="protein sequence ID" value="PRX39767.1"/>
    <property type="molecule type" value="Genomic_DNA"/>
</dbReference>
<dbReference type="RefSeq" id="WP_106345793.1">
    <property type="nucleotide sequence ID" value="NZ_PVNE01000020.1"/>
</dbReference>
<dbReference type="PANTHER" id="PTHR43540:SF6">
    <property type="entry name" value="ISOCHORISMATASE-LIKE DOMAIN-CONTAINING PROTEIN"/>
    <property type="match status" value="1"/>
</dbReference>
<evidence type="ECO:0000259" key="3">
    <source>
        <dbReference type="Pfam" id="PF00857"/>
    </source>
</evidence>
<dbReference type="PANTHER" id="PTHR43540">
    <property type="entry name" value="PEROXYUREIDOACRYLATE/UREIDOACRYLATE AMIDOHYDROLASE-RELATED"/>
    <property type="match status" value="1"/>
</dbReference>
<dbReference type="GO" id="GO:0016787">
    <property type="term" value="F:hydrolase activity"/>
    <property type="evidence" value="ECO:0007669"/>
    <property type="project" value="UniProtKB-KW"/>
</dbReference>